<evidence type="ECO:0000256" key="4">
    <source>
        <dbReference type="ARBA" id="ARBA00022989"/>
    </source>
</evidence>
<organism evidence="9 10">
    <name type="scientific">Daphnia galeata</name>
    <dbReference type="NCBI Taxonomy" id="27404"/>
    <lineage>
        <taxon>Eukaryota</taxon>
        <taxon>Metazoa</taxon>
        <taxon>Ecdysozoa</taxon>
        <taxon>Arthropoda</taxon>
        <taxon>Crustacea</taxon>
        <taxon>Branchiopoda</taxon>
        <taxon>Diplostraca</taxon>
        <taxon>Cladocera</taxon>
        <taxon>Anomopoda</taxon>
        <taxon>Daphniidae</taxon>
        <taxon>Daphnia</taxon>
    </lineage>
</organism>
<dbReference type="InterPro" id="IPR036259">
    <property type="entry name" value="MFS_trans_sf"/>
</dbReference>
<feature type="transmembrane region" description="Helical" evidence="7">
    <location>
        <begin position="383"/>
        <end position="407"/>
    </location>
</feature>
<proteinExistence type="predicted"/>
<evidence type="ECO:0000256" key="3">
    <source>
        <dbReference type="ARBA" id="ARBA00022692"/>
    </source>
</evidence>
<reference evidence="9" key="1">
    <citation type="submission" date="2021-11" db="EMBL/GenBank/DDBJ databases">
        <authorList>
            <person name="Schell T."/>
        </authorList>
    </citation>
    <scope>NUCLEOTIDE SEQUENCE</scope>
    <source>
        <strain evidence="9">M5</strain>
    </source>
</reference>
<dbReference type="Pfam" id="PF07690">
    <property type="entry name" value="MFS_1"/>
    <property type="match status" value="1"/>
</dbReference>
<gene>
    <name evidence="9" type="ORF">DGAL_LOCUS6223</name>
</gene>
<feature type="transmembrane region" description="Helical" evidence="7">
    <location>
        <begin position="284"/>
        <end position="306"/>
    </location>
</feature>
<evidence type="ECO:0000256" key="7">
    <source>
        <dbReference type="SAM" id="Phobius"/>
    </source>
</evidence>
<evidence type="ECO:0000256" key="5">
    <source>
        <dbReference type="ARBA" id="ARBA00023136"/>
    </source>
</evidence>
<dbReference type="PANTHER" id="PTHR23506">
    <property type="entry name" value="GH10249P"/>
    <property type="match status" value="1"/>
</dbReference>
<evidence type="ECO:0000256" key="6">
    <source>
        <dbReference type="SAM" id="MobiDB-lite"/>
    </source>
</evidence>
<evidence type="ECO:0000256" key="1">
    <source>
        <dbReference type="ARBA" id="ARBA00004141"/>
    </source>
</evidence>
<dbReference type="SUPFAM" id="SSF103473">
    <property type="entry name" value="MFS general substrate transporter"/>
    <property type="match status" value="1"/>
</dbReference>
<feature type="domain" description="Major facilitator superfamily (MFS) profile" evidence="8">
    <location>
        <begin position="16"/>
        <end position="411"/>
    </location>
</feature>
<keyword evidence="10" id="KW-1185">Reference proteome</keyword>
<comment type="caution">
    <text evidence="9">The sequence shown here is derived from an EMBL/GenBank/DDBJ whole genome shotgun (WGS) entry which is preliminary data.</text>
</comment>
<dbReference type="PROSITE" id="PS50850">
    <property type="entry name" value="MFS"/>
    <property type="match status" value="1"/>
</dbReference>
<dbReference type="InterPro" id="IPR020846">
    <property type="entry name" value="MFS_dom"/>
</dbReference>
<feature type="transmembrane region" description="Helical" evidence="7">
    <location>
        <begin position="219"/>
        <end position="240"/>
    </location>
</feature>
<evidence type="ECO:0000313" key="9">
    <source>
        <dbReference type="EMBL" id="CAH0103641.1"/>
    </source>
</evidence>
<sequence>MVKFFMPKLTNRQWATALVIAFADFCSAVCISLQAPFYPAEAERKGATASQYGFVFGCYELTVFLTSPLFGKYLAKLIPKFMLNGGLVVTGVCSILFGILDKIEDTTAFIGLSFAVRVIEALGSAAFLTAAFAIIAAEFPSSIATTFACLETFFGLGLIVGPTLGGFLFQVGGYMLPFTILGVLLIAAALFTYAILPAAEHCDVPQSGGLFRILRIPSILLASFSVFSASTSVGFLSATLEPHLRQFDLMPVSMGLMFVIEGGIYAITAPVWGYLCDRKVQPKIVTLIGSIFIVVGFLLIGPAPFLPLDTTLNLAVTGLVIMGFGVGAELVSGFISALQEATFHGFPNNLSTYGLVSGLWTSTFALGAFVGPSLAGILFDQVGFRYSTLFVITTNALLGILVVFFLCCQKRLSPGILAVPEQYQAANYSTLPGDDHAPQEERNNATRANRDRIVSSLKDGITNPEWVTSEQSI</sequence>
<feature type="transmembrane region" description="Helical" evidence="7">
    <location>
        <begin position="147"/>
        <end position="169"/>
    </location>
</feature>
<evidence type="ECO:0000313" key="10">
    <source>
        <dbReference type="Proteomes" id="UP000789390"/>
    </source>
</evidence>
<dbReference type="GO" id="GO:0016020">
    <property type="term" value="C:membrane"/>
    <property type="evidence" value="ECO:0007669"/>
    <property type="project" value="UniProtKB-SubCell"/>
</dbReference>
<comment type="subcellular location">
    <subcellularLocation>
        <location evidence="1">Membrane</location>
        <topology evidence="1">Multi-pass membrane protein</topology>
    </subcellularLocation>
</comment>
<evidence type="ECO:0000259" key="8">
    <source>
        <dbReference type="PROSITE" id="PS50850"/>
    </source>
</evidence>
<feature type="transmembrane region" description="Helical" evidence="7">
    <location>
        <begin position="312"/>
        <end position="338"/>
    </location>
</feature>
<evidence type="ECO:0000256" key="2">
    <source>
        <dbReference type="ARBA" id="ARBA00022448"/>
    </source>
</evidence>
<accession>A0A8J2RL93</accession>
<feature type="compositionally biased region" description="Basic and acidic residues" evidence="6">
    <location>
        <begin position="433"/>
        <end position="449"/>
    </location>
</feature>
<keyword evidence="4 7" id="KW-1133">Transmembrane helix</keyword>
<dbReference type="InterPro" id="IPR050930">
    <property type="entry name" value="MFS_Vesicular_Transporter"/>
</dbReference>
<feature type="region of interest" description="Disordered" evidence="6">
    <location>
        <begin position="430"/>
        <end position="449"/>
    </location>
</feature>
<feature type="transmembrane region" description="Helical" evidence="7">
    <location>
        <begin position="112"/>
        <end position="135"/>
    </location>
</feature>
<name>A0A8J2RL93_9CRUS</name>
<dbReference type="OrthoDB" id="446368at2759"/>
<keyword evidence="3 7" id="KW-0812">Transmembrane</keyword>
<dbReference type="CDD" id="cd17385">
    <property type="entry name" value="MFS_SLC18B1"/>
    <property type="match status" value="1"/>
</dbReference>
<feature type="transmembrane region" description="Helical" evidence="7">
    <location>
        <begin position="175"/>
        <end position="198"/>
    </location>
</feature>
<feature type="transmembrane region" description="Helical" evidence="7">
    <location>
        <begin position="252"/>
        <end position="272"/>
    </location>
</feature>
<feature type="transmembrane region" description="Helical" evidence="7">
    <location>
        <begin position="81"/>
        <end position="100"/>
    </location>
</feature>
<feature type="transmembrane region" description="Helical" evidence="7">
    <location>
        <begin position="350"/>
        <end position="371"/>
    </location>
</feature>
<dbReference type="Proteomes" id="UP000789390">
    <property type="component" value="Unassembled WGS sequence"/>
</dbReference>
<dbReference type="GO" id="GO:0022857">
    <property type="term" value="F:transmembrane transporter activity"/>
    <property type="evidence" value="ECO:0007669"/>
    <property type="project" value="InterPro"/>
</dbReference>
<protein>
    <recommendedName>
        <fullName evidence="8">Major facilitator superfamily (MFS) profile domain-containing protein</fullName>
    </recommendedName>
</protein>
<dbReference type="Gene3D" id="1.20.1250.20">
    <property type="entry name" value="MFS general substrate transporter like domains"/>
    <property type="match status" value="2"/>
</dbReference>
<dbReference type="AlphaFoldDB" id="A0A8J2RL93"/>
<feature type="transmembrane region" description="Helical" evidence="7">
    <location>
        <begin position="52"/>
        <end position="74"/>
    </location>
</feature>
<dbReference type="EMBL" id="CAKKLH010000112">
    <property type="protein sequence ID" value="CAH0103641.1"/>
    <property type="molecule type" value="Genomic_DNA"/>
</dbReference>
<keyword evidence="2" id="KW-0813">Transport</keyword>
<keyword evidence="5 7" id="KW-0472">Membrane</keyword>
<dbReference type="PANTHER" id="PTHR23506:SF26">
    <property type="entry name" value="MFS-TYPE TRANSPORTER SLC18B1"/>
    <property type="match status" value="1"/>
</dbReference>
<dbReference type="InterPro" id="IPR011701">
    <property type="entry name" value="MFS"/>
</dbReference>